<protein>
    <submittedName>
        <fullName evidence="1">Uncharacterized protein</fullName>
    </submittedName>
</protein>
<dbReference type="Proteomes" id="UP000253314">
    <property type="component" value="Unassembled WGS sequence"/>
</dbReference>
<dbReference type="RefSeq" id="WP_113807359.1">
    <property type="nucleotide sequence ID" value="NZ_QOCW01000022.1"/>
</dbReference>
<sequence>MNSQVNGLMDIYTIVSNERKVGGAIEAEKIQLRSGEVFDYPVITNLDYSGSVFYHLSFITDSGSPMMVHVNDISLIASPVHKKVCDLKNHSYKKMKTEEKIHYLKLLCTVNEGSYTKPFIDEVKAIIQDIGYHSLKQDQDFTFIAKEKQLFKIA</sequence>
<dbReference type="AlphaFoldDB" id="A0A366XQD3"/>
<organism evidence="1 2">
    <name type="scientific">Bacillus taeanensis</name>
    <dbReference type="NCBI Taxonomy" id="273032"/>
    <lineage>
        <taxon>Bacteria</taxon>
        <taxon>Bacillati</taxon>
        <taxon>Bacillota</taxon>
        <taxon>Bacilli</taxon>
        <taxon>Bacillales</taxon>
        <taxon>Bacillaceae</taxon>
        <taxon>Bacillus</taxon>
    </lineage>
</organism>
<dbReference type="EMBL" id="QOCW01000022">
    <property type="protein sequence ID" value="RBW68322.1"/>
    <property type="molecule type" value="Genomic_DNA"/>
</dbReference>
<gene>
    <name evidence="1" type="ORF">DS031_17540</name>
</gene>
<proteinExistence type="predicted"/>
<comment type="caution">
    <text evidence="1">The sequence shown here is derived from an EMBL/GenBank/DDBJ whole genome shotgun (WGS) entry which is preliminary data.</text>
</comment>
<name>A0A366XQD3_9BACI</name>
<dbReference type="OrthoDB" id="2381857at2"/>
<evidence type="ECO:0000313" key="1">
    <source>
        <dbReference type="EMBL" id="RBW68322.1"/>
    </source>
</evidence>
<reference evidence="1 2" key="1">
    <citation type="submission" date="2018-07" db="EMBL/GenBank/DDBJ databases">
        <title>Lottiidibacillus patelloidae gen. nov., sp. nov., isolated from the intestinal tract of a marine limpet and the reclassification of B. taeanensis BH030017T, B. algicola KMM 3737T and B. hwajinpoensis SW-72T as genus Lottiidibacillus.</title>
        <authorList>
            <person name="Liu R."/>
            <person name="Huang Z."/>
        </authorList>
    </citation>
    <scope>NUCLEOTIDE SEQUENCE [LARGE SCALE GENOMIC DNA]</scope>
    <source>
        <strain evidence="1 2">BH030017</strain>
    </source>
</reference>
<evidence type="ECO:0000313" key="2">
    <source>
        <dbReference type="Proteomes" id="UP000253314"/>
    </source>
</evidence>
<keyword evidence="2" id="KW-1185">Reference proteome</keyword>
<accession>A0A366XQD3</accession>